<dbReference type="eggNOG" id="COG4402">
    <property type="taxonomic scope" value="Bacteria"/>
</dbReference>
<comment type="caution">
    <text evidence="3">The sequence shown here is derived from an EMBL/GenBank/DDBJ whole genome shotgun (WGS) entry which is preliminary data.</text>
</comment>
<evidence type="ECO:0008006" key="5">
    <source>
        <dbReference type="Google" id="ProtNLM"/>
    </source>
</evidence>
<feature type="transmembrane region" description="Helical" evidence="2">
    <location>
        <begin position="381"/>
        <end position="399"/>
    </location>
</feature>
<proteinExistence type="predicted"/>
<feature type="compositionally biased region" description="Low complexity" evidence="1">
    <location>
        <begin position="69"/>
        <end position="79"/>
    </location>
</feature>
<dbReference type="Pfam" id="PF10092">
    <property type="entry name" value="DUF2330"/>
    <property type="match status" value="1"/>
</dbReference>
<evidence type="ECO:0000313" key="3">
    <source>
        <dbReference type="EMBL" id="EYF03302.1"/>
    </source>
</evidence>
<keyword evidence="2" id="KW-0472">Membrane</keyword>
<dbReference type="Proteomes" id="UP000019678">
    <property type="component" value="Unassembled WGS sequence"/>
</dbReference>
<dbReference type="AlphaFoldDB" id="A0A017T2S0"/>
<evidence type="ECO:0000256" key="1">
    <source>
        <dbReference type="SAM" id="MobiDB-lite"/>
    </source>
</evidence>
<feature type="region of interest" description="Disordered" evidence="1">
    <location>
        <begin position="65"/>
        <end position="90"/>
    </location>
</feature>
<keyword evidence="2" id="KW-1133">Transmembrane helix</keyword>
<gene>
    <name evidence="3" type="ORF">CAP_5633</name>
</gene>
<evidence type="ECO:0000256" key="2">
    <source>
        <dbReference type="SAM" id="Phobius"/>
    </source>
</evidence>
<sequence>MVLSVSPEGTTLWDQFSYSGAPESFAWVLPTKGIVEVGLSSDALFQTLEGLTQVSISSPIINCPPPPSCGIDSPSSADSGGTGGGGPPVQVIAQETVGPFETVQLSSNDPDALYDWLQTHNYFVPQDLEPVIADYVAEGFNFLALKLVPGQGVDAMRPVRVTTPGAGATLPLRMVAGGTGPVTPITLWMLGEGRYEPVNFPSFQIDQSSLLWNWDESRSNYAELKQIGYNATSGRGWLIEAGEPVSTYSIEYTLTDLVNYDQEESGYTGDPAKGVTPIDELMADLGKLYGGISPDQAWISRMTGELTREALDDDLDLGASPDQSFVPRYFEAQVSIGTPPACPSFPPCSPWEGGGTGSDLDAPAADDIWGARGGCSMGTGSGSSIVLGGLALAAALAFSRRRRRS</sequence>
<dbReference type="EMBL" id="ASRX01000048">
    <property type="protein sequence ID" value="EYF03302.1"/>
    <property type="molecule type" value="Genomic_DNA"/>
</dbReference>
<dbReference type="InterPro" id="IPR019283">
    <property type="entry name" value="DUF2330"/>
</dbReference>
<reference evidence="3 4" key="1">
    <citation type="submission" date="2013-05" db="EMBL/GenBank/DDBJ databases">
        <title>Genome assembly of Chondromyces apiculatus DSM 436.</title>
        <authorList>
            <person name="Sharma G."/>
            <person name="Khatri I."/>
            <person name="Kaur C."/>
            <person name="Mayilraj S."/>
            <person name="Subramanian S."/>
        </authorList>
    </citation>
    <scope>NUCLEOTIDE SEQUENCE [LARGE SCALE GENOMIC DNA]</scope>
    <source>
        <strain evidence="3 4">DSM 436</strain>
    </source>
</reference>
<dbReference type="STRING" id="1192034.CAP_5633"/>
<evidence type="ECO:0000313" key="4">
    <source>
        <dbReference type="Proteomes" id="UP000019678"/>
    </source>
</evidence>
<organism evidence="3 4">
    <name type="scientific">Chondromyces apiculatus DSM 436</name>
    <dbReference type="NCBI Taxonomy" id="1192034"/>
    <lineage>
        <taxon>Bacteria</taxon>
        <taxon>Pseudomonadati</taxon>
        <taxon>Myxococcota</taxon>
        <taxon>Polyangia</taxon>
        <taxon>Polyangiales</taxon>
        <taxon>Polyangiaceae</taxon>
        <taxon>Chondromyces</taxon>
    </lineage>
</organism>
<protein>
    <recommendedName>
        <fullName evidence="5">DUF2330 domain-containing protein</fullName>
    </recommendedName>
</protein>
<name>A0A017T2S0_9BACT</name>
<keyword evidence="4" id="KW-1185">Reference proteome</keyword>
<keyword evidence="2" id="KW-0812">Transmembrane</keyword>
<accession>A0A017T2S0</accession>